<dbReference type="PROSITE" id="PS50109">
    <property type="entry name" value="HIS_KIN"/>
    <property type="match status" value="1"/>
</dbReference>
<evidence type="ECO:0000256" key="19">
    <source>
        <dbReference type="ARBA" id="ARBA00023026"/>
    </source>
</evidence>
<feature type="domain" description="Histidine kinase" evidence="25">
    <location>
        <begin position="135"/>
        <end position="356"/>
    </location>
</feature>
<dbReference type="eggNOG" id="COG5002">
    <property type="taxonomic scope" value="Bacteria"/>
</dbReference>
<dbReference type="Gene3D" id="6.10.340.10">
    <property type="match status" value="1"/>
</dbReference>
<keyword evidence="19" id="KW-0843">Virulence</keyword>
<evidence type="ECO:0000256" key="3">
    <source>
        <dbReference type="ARBA" id="ARBA00001946"/>
    </source>
</evidence>
<dbReference type="GO" id="GO:0005524">
    <property type="term" value="F:ATP binding"/>
    <property type="evidence" value="ECO:0007669"/>
    <property type="project" value="UniProtKB-KW"/>
</dbReference>
<dbReference type="InterPro" id="IPR036890">
    <property type="entry name" value="HATPase_C_sf"/>
</dbReference>
<dbReference type="InterPro" id="IPR036097">
    <property type="entry name" value="HisK_dim/P_sf"/>
</dbReference>
<dbReference type="Proteomes" id="UP000185663">
    <property type="component" value="Chromosome I"/>
</dbReference>
<name>A0A1H1R3Z2_9CELL</name>
<evidence type="ECO:0000256" key="14">
    <source>
        <dbReference type="ARBA" id="ARBA00022842"/>
    </source>
</evidence>
<evidence type="ECO:0000256" key="8">
    <source>
        <dbReference type="ARBA" id="ARBA00022679"/>
    </source>
</evidence>
<evidence type="ECO:0000256" key="11">
    <source>
        <dbReference type="ARBA" id="ARBA00022777"/>
    </source>
</evidence>
<evidence type="ECO:0000256" key="17">
    <source>
        <dbReference type="ARBA" id="ARBA00023012"/>
    </source>
</evidence>
<dbReference type="PRINTS" id="PR00344">
    <property type="entry name" value="BCTRLSENSOR"/>
</dbReference>
<dbReference type="InterPro" id="IPR050980">
    <property type="entry name" value="2C_sensor_his_kinase"/>
</dbReference>
<feature type="region of interest" description="Disordered" evidence="23">
    <location>
        <begin position="356"/>
        <end position="375"/>
    </location>
</feature>
<dbReference type="InterPro" id="IPR005467">
    <property type="entry name" value="His_kinase_dom"/>
</dbReference>
<evidence type="ECO:0000256" key="12">
    <source>
        <dbReference type="ARBA" id="ARBA00022801"/>
    </source>
</evidence>
<dbReference type="CDD" id="cd06225">
    <property type="entry name" value="HAMP"/>
    <property type="match status" value="1"/>
</dbReference>
<dbReference type="InterPro" id="IPR003594">
    <property type="entry name" value="HATPase_dom"/>
</dbReference>
<dbReference type="Gene3D" id="1.10.287.130">
    <property type="match status" value="1"/>
</dbReference>
<dbReference type="SMART" id="SM00304">
    <property type="entry name" value="HAMP"/>
    <property type="match status" value="1"/>
</dbReference>
<evidence type="ECO:0000256" key="2">
    <source>
        <dbReference type="ARBA" id="ARBA00001936"/>
    </source>
</evidence>
<keyword evidence="14" id="KW-0460">Magnesium</keyword>
<keyword evidence="16 24" id="KW-1133">Transmembrane helix</keyword>
<keyword evidence="10" id="KW-0547">Nucleotide-binding</keyword>
<dbReference type="AlphaFoldDB" id="A0A1H1R3Z2"/>
<dbReference type="PANTHER" id="PTHR44936">
    <property type="entry name" value="SENSOR PROTEIN CREC"/>
    <property type="match status" value="1"/>
</dbReference>
<keyword evidence="7" id="KW-0597">Phosphoprotein</keyword>
<keyword evidence="18" id="KW-0346">Stress response</keyword>
<evidence type="ECO:0000313" key="28">
    <source>
        <dbReference type="Proteomes" id="UP000185663"/>
    </source>
</evidence>
<dbReference type="Pfam" id="PF00512">
    <property type="entry name" value="HisKA"/>
    <property type="match status" value="1"/>
</dbReference>
<feature type="transmembrane region" description="Helical" evidence="24">
    <location>
        <begin position="28"/>
        <end position="49"/>
    </location>
</feature>
<evidence type="ECO:0000256" key="13">
    <source>
        <dbReference type="ARBA" id="ARBA00022840"/>
    </source>
</evidence>
<keyword evidence="6" id="KW-1003">Cell membrane</keyword>
<dbReference type="InterPro" id="IPR003661">
    <property type="entry name" value="HisK_dim/P_dom"/>
</dbReference>
<dbReference type="SUPFAM" id="SSF47384">
    <property type="entry name" value="Homodimeric domain of signal transducing histidine kinase"/>
    <property type="match status" value="1"/>
</dbReference>
<keyword evidence="28" id="KW-1185">Reference proteome</keyword>
<dbReference type="SMART" id="SM00388">
    <property type="entry name" value="HisKA"/>
    <property type="match status" value="1"/>
</dbReference>
<evidence type="ECO:0000256" key="9">
    <source>
        <dbReference type="ARBA" id="ARBA00022692"/>
    </source>
</evidence>
<dbReference type="InterPro" id="IPR004358">
    <property type="entry name" value="Sig_transdc_His_kin-like_C"/>
</dbReference>
<dbReference type="EC" id="2.7.13.3" evidence="5"/>
<proteinExistence type="predicted"/>
<dbReference type="STRING" id="545619.SAMN04489860_1236"/>
<dbReference type="EMBL" id="LT629776">
    <property type="protein sequence ID" value="SDS29669.1"/>
    <property type="molecule type" value="Genomic_DNA"/>
</dbReference>
<evidence type="ECO:0000259" key="25">
    <source>
        <dbReference type="PROSITE" id="PS50109"/>
    </source>
</evidence>
<evidence type="ECO:0000256" key="6">
    <source>
        <dbReference type="ARBA" id="ARBA00022475"/>
    </source>
</evidence>
<comment type="subcellular location">
    <subcellularLocation>
        <location evidence="4">Cell membrane</location>
        <topology evidence="4">Multi-pass membrane protein</topology>
    </subcellularLocation>
</comment>
<dbReference type="GO" id="GO:0000155">
    <property type="term" value="F:phosphorelay sensor kinase activity"/>
    <property type="evidence" value="ECO:0007669"/>
    <property type="project" value="InterPro"/>
</dbReference>
<dbReference type="GO" id="GO:0005886">
    <property type="term" value="C:plasma membrane"/>
    <property type="evidence" value="ECO:0007669"/>
    <property type="project" value="UniProtKB-SubCell"/>
</dbReference>
<keyword evidence="13" id="KW-0067">ATP-binding</keyword>
<evidence type="ECO:0000313" key="27">
    <source>
        <dbReference type="EMBL" id="SDS29669.1"/>
    </source>
</evidence>
<keyword evidence="17" id="KW-0902">Two-component regulatory system</keyword>
<dbReference type="SUPFAM" id="SSF158472">
    <property type="entry name" value="HAMP domain-like"/>
    <property type="match status" value="1"/>
</dbReference>
<evidence type="ECO:0000256" key="1">
    <source>
        <dbReference type="ARBA" id="ARBA00000085"/>
    </source>
</evidence>
<reference evidence="27 28" key="1">
    <citation type="submission" date="2016-10" db="EMBL/GenBank/DDBJ databases">
        <authorList>
            <person name="de Groot N.N."/>
        </authorList>
    </citation>
    <scope>NUCLEOTIDE SEQUENCE [LARGE SCALE GENOMIC DNA]</scope>
    <source>
        <strain evidence="27 28">DSM 22126</strain>
    </source>
</reference>
<keyword evidence="9 24" id="KW-0812">Transmembrane</keyword>
<organism evidence="27 28">
    <name type="scientific">Paraoerskovia marina</name>
    <dbReference type="NCBI Taxonomy" id="545619"/>
    <lineage>
        <taxon>Bacteria</taxon>
        <taxon>Bacillati</taxon>
        <taxon>Actinomycetota</taxon>
        <taxon>Actinomycetes</taxon>
        <taxon>Micrococcales</taxon>
        <taxon>Cellulomonadaceae</taxon>
        <taxon>Paraoerskovia</taxon>
    </lineage>
</organism>
<evidence type="ECO:0000256" key="22">
    <source>
        <dbReference type="ARBA" id="ARBA00041776"/>
    </source>
</evidence>
<sequence length="375" mass="39978">MPANGTPGARRHTLPDVRPLDRFGSIKVKLGVVVAASVLLGVFITWIGLRNDLGPSRTLPLAIGVSLLLTGLLSRGMTSPLREMTTAAQAMAAGDYSREVHATSHDEVGQLAVAFNMMADDLASSDRVRRELIANVSHELRTPVAALQAQLENLVDGVTEPTPATLQGALDQTERLTRLVSYLLDLSRIEAGAAELNISPVLVGDFLEDSASSLSMTEAGKDLRYVVDVSPEDLVVDADRERLRQVVTNLVHNAIRHSPQDGEIRLEGYADQTAEGDVVVIEVIDQGPGIAEADRERIFDRFVSGTNQMPRPGRASGGTGIGLAIVRWAVDLHGGQVEVADSSDGATMRVTLPAHRPAAGLPAHPDGGDTREPQL</sequence>
<dbReference type="Pfam" id="PF02518">
    <property type="entry name" value="HATPase_c"/>
    <property type="match status" value="1"/>
</dbReference>
<keyword evidence="15" id="KW-0904">Protein phosphatase</keyword>
<gene>
    <name evidence="27" type="ORF">SAMN04489860_1236</name>
</gene>
<evidence type="ECO:0000256" key="23">
    <source>
        <dbReference type="SAM" id="MobiDB-lite"/>
    </source>
</evidence>
<evidence type="ECO:0000256" key="7">
    <source>
        <dbReference type="ARBA" id="ARBA00022553"/>
    </source>
</evidence>
<dbReference type="FunFam" id="1.10.287.130:FF:000001">
    <property type="entry name" value="Two-component sensor histidine kinase"/>
    <property type="match status" value="1"/>
</dbReference>
<dbReference type="GO" id="GO:0004721">
    <property type="term" value="F:phosphoprotein phosphatase activity"/>
    <property type="evidence" value="ECO:0007669"/>
    <property type="project" value="UniProtKB-KW"/>
</dbReference>
<evidence type="ECO:0000256" key="16">
    <source>
        <dbReference type="ARBA" id="ARBA00022989"/>
    </source>
</evidence>
<comment type="catalytic activity">
    <reaction evidence="1">
        <text>ATP + protein L-histidine = ADP + protein N-phospho-L-histidine.</text>
        <dbReference type="EC" id="2.7.13.3"/>
    </reaction>
</comment>
<evidence type="ECO:0000256" key="18">
    <source>
        <dbReference type="ARBA" id="ARBA00023016"/>
    </source>
</evidence>
<evidence type="ECO:0000256" key="5">
    <source>
        <dbReference type="ARBA" id="ARBA00012438"/>
    </source>
</evidence>
<protein>
    <recommendedName>
        <fullName evidence="21">Signal transduction histidine-protein kinase/phosphatase MprB</fullName>
        <ecNumber evidence="5">2.7.13.3</ecNumber>
    </recommendedName>
    <alternativeName>
        <fullName evidence="22">Mycobacterial persistence regulator B</fullName>
    </alternativeName>
</protein>
<dbReference type="PROSITE" id="PS50885">
    <property type="entry name" value="HAMP"/>
    <property type="match status" value="1"/>
</dbReference>
<keyword evidence="24" id="KW-0472">Membrane</keyword>
<keyword evidence="11 27" id="KW-0418">Kinase</keyword>
<feature type="domain" description="HAMP" evidence="26">
    <location>
        <begin position="75"/>
        <end position="127"/>
    </location>
</feature>
<keyword evidence="20" id="KW-0464">Manganese</keyword>
<keyword evidence="12" id="KW-0378">Hydrolase</keyword>
<dbReference type="SUPFAM" id="SSF55874">
    <property type="entry name" value="ATPase domain of HSP90 chaperone/DNA topoisomerase II/histidine kinase"/>
    <property type="match status" value="1"/>
</dbReference>
<evidence type="ECO:0000256" key="24">
    <source>
        <dbReference type="SAM" id="Phobius"/>
    </source>
</evidence>
<evidence type="ECO:0000256" key="15">
    <source>
        <dbReference type="ARBA" id="ARBA00022912"/>
    </source>
</evidence>
<comment type="cofactor">
    <cofactor evidence="3">
        <name>Mg(2+)</name>
        <dbReference type="ChEBI" id="CHEBI:18420"/>
    </cofactor>
</comment>
<evidence type="ECO:0000256" key="20">
    <source>
        <dbReference type="ARBA" id="ARBA00023211"/>
    </source>
</evidence>
<feature type="compositionally biased region" description="Basic and acidic residues" evidence="23">
    <location>
        <begin position="366"/>
        <end position="375"/>
    </location>
</feature>
<evidence type="ECO:0000256" key="4">
    <source>
        <dbReference type="ARBA" id="ARBA00004651"/>
    </source>
</evidence>
<evidence type="ECO:0000256" key="10">
    <source>
        <dbReference type="ARBA" id="ARBA00022741"/>
    </source>
</evidence>
<comment type="cofactor">
    <cofactor evidence="2">
        <name>Mn(2+)</name>
        <dbReference type="ChEBI" id="CHEBI:29035"/>
    </cofactor>
</comment>
<evidence type="ECO:0000256" key="21">
    <source>
        <dbReference type="ARBA" id="ARBA00040454"/>
    </source>
</evidence>
<dbReference type="Pfam" id="PF00672">
    <property type="entry name" value="HAMP"/>
    <property type="match status" value="1"/>
</dbReference>
<dbReference type="OrthoDB" id="9757990at2"/>
<keyword evidence="8" id="KW-0808">Transferase</keyword>
<dbReference type="InterPro" id="IPR003660">
    <property type="entry name" value="HAMP_dom"/>
</dbReference>
<accession>A0A1H1R3Z2</accession>
<dbReference type="SMART" id="SM00387">
    <property type="entry name" value="HATPase_c"/>
    <property type="match status" value="1"/>
</dbReference>
<dbReference type="PANTHER" id="PTHR44936:SF9">
    <property type="entry name" value="SENSOR PROTEIN CREC"/>
    <property type="match status" value="1"/>
</dbReference>
<dbReference type="CDD" id="cd00082">
    <property type="entry name" value="HisKA"/>
    <property type="match status" value="1"/>
</dbReference>
<dbReference type="RefSeq" id="WP_083371959.1">
    <property type="nucleotide sequence ID" value="NZ_LT629776.1"/>
</dbReference>
<dbReference type="Gene3D" id="3.30.565.10">
    <property type="entry name" value="Histidine kinase-like ATPase, C-terminal domain"/>
    <property type="match status" value="1"/>
</dbReference>
<evidence type="ECO:0000259" key="26">
    <source>
        <dbReference type="PROSITE" id="PS50885"/>
    </source>
</evidence>